<feature type="domain" description="DNA methylase N-4/N-6" evidence="5">
    <location>
        <begin position="9"/>
        <end position="224"/>
    </location>
</feature>
<proteinExistence type="inferred from homology"/>
<gene>
    <name evidence="6" type="ORF">BLAHAN_05507</name>
</gene>
<dbReference type="GO" id="GO:0009307">
    <property type="term" value="P:DNA restriction-modification system"/>
    <property type="evidence" value="ECO:0007669"/>
    <property type="project" value="UniProtKB-KW"/>
</dbReference>
<organism evidence="6 7">
    <name type="scientific">Blautia hansenii DSM 20583</name>
    <dbReference type="NCBI Taxonomy" id="537007"/>
    <lineage>
        <taxon>Bacteria</taxon>
        <taxon>Bacillati</taxon>
        <taxon>Bacillota</taxon>
        <taxon>Clostridia</taxon>
        <taxon>Lachnospirales</taxon>
        <taxon>Lachnospiraceae</taxon>
        <taxon>Blautia</taxon>
    </lineage>
</organism>
<dbReference type="InterPro" id="IPR029063">
    <property type="entry name" value="SAM-dependent_MTases_sf"/>
</dbReference>
<evidence type="ECO:0000256" key="4">
    <source>
        <dbReference type="RuleBase" id="RU362026"/>
    </source>
</evidence>
<evidence type="ECO:0000256" key="1">
    <source>
        <dbReference type="ARBA" id="ARBA00022603"/>
    </source>
</evidence>
<accession>C9L7Y4</accession>
<keyword evidence="2" id="KW-0808">Transferase</keyword>
<dbReference type="GO" id="GO:0032259">
    <property type="term" value="P:methylation"/>
    <property type="evidence" value="ECO:0007669"/>
    <property type="project" value="UniProtKB-KW"/>
</dbReference>
<dbReference type="Gene3D" id="3.40.50.150">
    <property type="entry name" value="Vaccinia Virus protein VP39"/>
    <property type="match status" value="1"/>
</dbReference>
<dbReference type="GO" id="GO:0008170">
    <property type="term" value="F:N-methyltransferase activity"/>
    <property type="evidence" value="ECO:0007669"/>
    <property type="project" value="InterPro"/>
</dbReference>
<evidence type="ECO:0000313" key="7">
    <source>
        <dbReference type="Proteomes" id="UP000003755"/>
    </source>
</evidence>
<keyword evidence="7" id="KW-1185">Reference proteome</keyword>
<dbReference type="KEGG" id="bhan:CGC63_09210"/>
<evidence type="ECO:0000313" key="6">
    <source>
        <dbReference type="EMBL" id="EEX21879.1"/>
    </source>
</evidence>
<dbReference type="HOGENOM" id="CLU_024927_3_0_9"/>
<keyword evidence="1" id="KW-0489">Methyltransferase</keyword>
<dbReference type="SUPFAM" id="SSF53335">
    <property type="entry name" value="S-adenosyl-L-methionine-dependent methyltransferases"/>
    <property type="match status" value="1"/>
</dbReference>
<dbReference type="EMBL" id="ABYU02000016">
    <property type="protein sequence ID" value="EEX21879.1"/>
    <property type="molecule type" value="Genomic_DNA"/>
</dbReference>
<evidence type="ECO:0000259" key="5">
    <source>
        <dbReference type="Pfam" id="PF01555"/>
    </source>
</evidence>
<dbReference type="InterPro" id="IPR002941">
    <property type="entry name" value="DNA_methylase_N4/N6"/>
</dbReference>
<evidence type="ECO:0000256" key="3">
    <source>
        <dbReference type="ARBA" id="ARBA00022747"/>
    </source>
</evidence>
<evidence type="ECO:0000256" key="2">
    <source>
        <dbReference type="ARBA" id="ARBA00022679"/>
    </source>
</evidence>
<keyword evidence="3" id="KW-0680">Restriction system</keyword>
<dbReference type="PRINTS" id="PR00508">
    <property type="entry name" value="S21N4MTFRASE"/>
</dbReference>
<dbReference type="Pfam" id="PF01555">
    <property type="entry name" value="N6_N4_Mtase"/>
    <property type="match status" value="1"/>
</dbReference>
<dbReference type="RefSeq" id="WP_003020760.1">
    <property type="nucleotide sequence ID" value="NZ_CP022413.2"/>
</dbReference>
<name>C9L7Y4_BLAHA</name>
<dbReference type="InterPro" id="IPR001091">
    <property type="entry name" value="RM_Methyltransferase"/>
</dbReference>
<dbReference type="EC" id="2.1.1.-" evidence="4"/>
<dbReference type="Proteomes" id="UP000003755">
    <property type="component" value="Unassembled WGS sequence"/>
</dbReference>
<comment type="caution">
    <text evidence="6">The sequence shown here is derived from an EMBL/GenBank/DDBJ whole genome shotgun (WGS) entry which is preliminary data.</text>
</comment>
<dbReference type="STRING" id="537007.BLAHAN_05507"/>
<dbReference type="GO" id="GO:0003677">
    <property type="term" value="F:DNA binding"/>
    <property type="evidence" value="ECO:0007669"/>
    <property type="project" value="InterPro"/>
</dbReference>
<dbReference type="eggNOG" id="COG0863">
    <property type="taxonomic scope" value="Bacteria"/>
</dbReference>
<sequence>MNNISDESIDMILCDLPYGTTKCKWDSIISLEELWKQYCRIIKENGAIVLFAQTPFDKVLGASNLKMLRYEWIWEKTQATGHLNAKKMPMKAHENLLVFYKKLPTYNPQMTEGHEPIHSYTKYITTQNNTEIYGKMNKEISGGGETIRYPRSVLTFPSDKQTCYLHPTQKPLALCEYMVKTYTNEGDLVLDNCMGSGTTGLSCKNLNRRFIGIEKEEKYFEIAKDRINNN</sequence>
<comment type="similarity">
    <text evidence="4">Belongs to the N(4)/N(6)-methyltransferase family.</text>
</comment>
<dbReference type="AlphaFoldDB" id="C9L7Y4"/>
<reference evidence="6" key="1">
    <citation type="submission" date="2009-09" db="EMBL/GenBank/DDBJ databases">
        <authorList>
            <person name="Weinstock G."/>
            <person name="Sodergren E."/>
            <person name="Clifton S."/>
            <person name="Fulton L."/>
            <person name="Fulton B."/>
            <person name="Courtney L."/>
            <person name="Fronick C."/>
            <person name="Harrison M."/>
            <person name="Strong C."/>
            <person name="Farmer C."/>
            <person name="Delahaunty K."/>
            <person name="Markovic C."/>
            <person name="Hall O."/>
            <person name="Minx P."/>
            <person name="Tomlinson C."/>
            <person name="Mitreva M."/>
            <person name="Nelson J."/>
            <person name="Hou S."/>
            <person name="Wollam A."/>
            <person name="Pepin K.H."/>
            <person name="Johnson M."/>
            <person name="Bhonagiri V."/>
            <person name="Nash W.E."/>
            <person name="Warren W."/>
            <person name="Chinwalla A."/>
            <person name="Mardis E.R."/>
            <person name="Wilson R.K."/>
        </authorList>
    </citation>
    <scope>NUCLEOTIDE SEQUENCE [LARGE SCALE GENOMIC DNA]</scope>
    <source>
        <strain evidence="6">DSM 20583</strain>
    </source>
</reference>
<protein>
    <recommendedName>
        <fullName evidence="4">Methyltransferase</fullName>
        <ecNumber evidence="4">2.1.1.-</ecNumber>
    </recommendedName>
</protein>